<evidence type="ECO:0000256" key="3">
    <source>
        <dbReference type="ARBA" id="ARBA00022723"/>
    </source>
</evidence>
<dbReference type="InterPro" id="IPR042285">
    <property type="entry name" value="RNF182"/>
</dbReference>
<dbReference type="PROSITE" id="PS00518">
    <property type="entry name" value="ZF_RING_1"/>
    <property type="match status" value="1"/>
</dbReference>
<dbReference type="SUPFAM" id="SSF57850">
    <property type="entry name" value="RING/U-box"/>
    <property type="match status" value="1"/>
</dbReference>
<evidence type="ECO:0000256" key="2">
    <source>
        <dbReference type="ARBA" id="ARBA00014050"/>
    </source>
</evidence>
<comment type="subunit">
    <text evidence="1">Interacts with ATP6V0C.</text>
</comment>
<dbReference type="EMBL" id="JAAWVQ010052046">
    <property type="protein sequence ID" value="MBN3275583.1"/>
    <property type="molecule type" value="Genomic_DNA"/>
</dbReference>
<dbReference type="GO" id="GO:0016874">
    <property type="term" value="F:ligase activity"/>
    <property type="evidence" value="ECO:0007669"/>
    <property type="project" value="UniProtKB-KW"/>
</dbReference>
<evidence type="ECO:0000256" key="8">
    <source>
        <dbReference type="PROSITE-ProRule" id="PRU00175"/>
    </source>
</evidence>
<dbReference type="InterPro" id="IPR017907">
    <property type="entry name" value="Znf_RING_CS"/>
</dbReference>
<reference evidence="10" key="1">
    <citation type="journal article" date="2021" name="Cell">
        <title>Tracing the genetic footprints of vertebrate landing in non-teleost ray-finned fishes.</title>
        <authorList>
            <person name="Bi X."/>
            <person name="Wang K."/>
            <person name="Yang L."/>
            <person name="Pan H."/>
            <person name="Jiang H."/>
            <person name="Wei Q."/>
            <person name="Fang M."/>
            <person name="Yu H."/>
            <person name="Zhu C."/>
            <person name="Cai Y."/>
            <person name="He Y."/>
            <person name="Gan X."/>
            <person name="Zeng H."/>
            <person name="Yu D."/>
            <person name="Zhu Y."/>
            <person name="Jiang H."/>
            <person name="Qiu Q."/>
            <person name="Yang H."/>
            <person name="Zhang Y.E."/>
            <person name="Wang W."/>
            <person name="Zhu M."/>
            <person name="He S."/>
            <person name="Zhang G."/>
        </authorList>
    </citation>
    <scope>NUCLEOTIDE SEQUENCE</scope>
    <source>
        <strain evidence="10">Pddl_001</strain>
    </source>
</reference>
<dbReference type="PANTHER" id="PTHR46675">
    <property type="entry name" value="E3 UBIQUITIN-PROTEIN LIGASE RNF182"/>
    <property type="match status" value="1"/>
</dbReference>
<keyword evidence="5" id="KW-0862">Zinc</keyword>
<keyword evidence="11" id="KW-1185">Reference proteome</keyword>
<dbReference type="PROSITE" id="PS50089">
    <property type="entry name" value="ZF_RING_2"/>
    <property type="match status" value="1"/>
</dbReference>
<dbReference type="InterPro" id="IPR013083">
    <property type="entry name" value="Znf_RING/FYVE/PHD"/>
</dbReference>
<gene>
    <name evidence="10" type="primary">Rnf182_4</name>
    <name evidence="10" type="ORF">GTO93_0013975</name>
</gene>
<keyword evidence="4 8" id="KW-0863">Zinc-finger</keyword>
<evidence type="ECO:0000256" key="7">
    <source>
        <dbReference type="ARBA" id="ARBA00031239"/>
    </source>
</evidence>
<comment type="caution">
    <text evidence="10">The sequence shown here is derived from an EMBL/GenBank/DDBJ whole genome shotgun (WGS) entry which is preliminary data.</text>
</comment>
<dbReference type="Proteomes" id="UP001166093">
    <property type="component" value="Unassembled WGS sequence"/>
</dbReference>
<evidence type="ECO:0000256" key="4">
    <source>
        <dbReference type="ARBA" id="ARBA00022771"/>
    </source>
</evidence>
<feature type="non-terminal residue" evidence="10">
    <location>
        <position position="373"/>
    </location>
</feature>
<feature type="domain" description="RING-type" evidence="9">
    <location>
        <begin position="16"/>
        <end position="63"/>
    </location>
</feature>
<dbReference type="SMART" id="SM00184">
    <property type="entry name" value="RING"/>
    <property type="match status" value="1"/>
</dbReference>
<accession>A0ABS2XN12</accession>
<evidence type="ECO:0000313" key="11">
    <source>
        <dbReference type="Proteomes" id="UP001166093"/>
    </source>
</evidence>
<evidence type="ECO:0000256" key="6">
    <source>
        <dbReference type="ARBA" id="ARBA00030086"/>
    </source>
</evidence>
<evidence type="ECO:0000256" key="5">
    <source>
        <dbReference type="ARBA" id="ARBA00022833"/>
    </source>
</evidence>
<dbReference type="PANTHER" id="PTHR46675:SF1">
    <property type="entry name" value="E3 UBIQUITIN-PROTEIN LIGASE RNF182"/>
    <property type="match status" value="1"/>
</dbReference>
<sequence>MSCETEERLPSDELECKICYQRYNVHNRKPKILDCLHRVCARCLNKILDISDGCHCISCPFCRHETEVTEYEVAGLPDDMNIMSELATRDKSWSSDTKEVVLTPKSLASSSPSHGSSNCLVITIMENCKDAAGGLQVVPYSLEIAGLNPCCVIADCDRGFLGGGAQHNRSGGFAVDPQEHISEDVCFSLHFPELTGGFAAVNQNKNNNWAFQIGEKTRGLVRLSLSLWGGILPLLVEMGTAGILPLLVEVETAGIFPLLVEVEKAGISSPSAYYVGHRANVCPYTPQPGHNSAARYRKKAFKVSPRPPLAIAAFLSSFSPPLLGQFLLILLLEGADSHHVPIHPSGEAPTLVLQTAEEILSVSAAVSPSFHFF</sequence>
<keyword evidence="10" id="KW-0436">Ligase</keyword>
<dbReference type="InterPro" id="IPR001841">
    <property type="entry name" value="Znf_RING"/>
</dbReference>
<evidence type="ECO:0000259" key="9">
    <source>
        <dbReference type="PROSITE" id="PS50089"/>
    </source>
</evidence>
<keyword evidence="3" id="KW-0479">Metal-binding</keyword>
<feature type="non-terminal residue" evidence="10">
    <location>
        <position position="1"/>
    </location>
</feature>
<evidence type="ECO:0000313" key="10">
    <source>
        <dbReference type="EMBL" id="MBN3275583.1"/>
    </source>
</evidence>
<organism evidence="10 11">
    <name type="scientific">Polyodon spathula</name>
    <name type="common">North American paddlefish</name>
    <name type="synonym">Squalus spathula</name>
    <dbReference type="NCBI Taxonomy" id="7913"/>
    <lineage>
        <taxon>Eukaryota</taxon>
        <taxon>Metazoa</taxon>
        <taxon>Chordata</taxon>
        <taxon>Craniata</taxon>
        <taxon>Vertebrata</taxon>
        <taxon>Euteleostomi</taxon>
        <taxon>Actinopterygii</taxon>
        <taxon>Chondrostei</taxon>
        <taxon>Acipenseriformes</taxon>
        <taxon>Polyodontidae</taxon>
        <taxon>Polyodon</taxon>
    </lineage>
</organism>
<proteinExistence type="predicted"/>
<evidence type="ECO:0000256" key="1">
    <source>
        <dbReference type="ARBA" id="ARBA00011482"/>
    </source>
</evidence>
<dbReference type="Gene3D" id="3.30.40.10">
    <property type="entry name" value="Zinc/RING finger domain, C3HC4 (zinc finger)"/>
    <property type="match status" value="1"/>
</dbReference>
<name>A0ABS2XN12_POLSP</name>
<protein>
    <recommendedName>
        <fullName evidence="2">E3 ubiquitin-protein ligase RNF182</fullName>
    </recommendedName>
    <alternativeName>
        <fullName evidence="7">RING finger protein 182</fullName>
    </alternativeName>
    <alternativeName>
        <fullName evidence="6">RING-type E3 ubiquitin transferase RNF182</fullName>
    </alternativeName>
</protein>